<keyword evidence="7" id="KW-1185">Reference proteome</keyword>
<comment type="subcellular location">
    <subcellularLocation>
        <location evidence="1">Membrane</location>
        <topology evidence="1">Multi-pass membrane protein</topology>
    </subcellularLocation>
</comment>
<dbReference type="InterPro" id="IPR003825">
    <property type="entry name" value="Colicin-V_CvpA"/>
</dbReference>
<reference evidence="6 7" key="1">
    <citation type="submission" date="2018-08" db="EMBL/GenBank/DDBJ databases">
        <title>Bacillus chawlae sp. nov., Bacillus glennii sp. nov., and Bacillus saganii sp. nov. Isolated from the Vehicle Assembly Building at Kennedy Space Center where the Viking Spacecraft were Assembled.</title>
        <authorList>
            <person name="Seuylemezian A."/>
            <person name="Vaishampayan P."/>
        </authorList>
    </citation>
    <scope>NUCLEOTIDE SEQUENCE [LARGE SCALE GENOMIC DNA]</scope>
    <source>
        <strain evidence="6 7">V44-8</strain>
    </source>
</reference>
<dbReference type="Proteomes" id="UP000262939">
    <property type="component" value="Unassembled WGS sequence"/>
</dbReference>
<protein>
    <submittedName>
        <fullName evidence="6">CvpA family protein</fullName>
    </submittedName>
</protein>
<accession>A0A372LI29</accession>
<keyword evidence="4 5" id="KW-0472">Membrane</keyword>
<evidence type="ECO:0000256" key="1">
    <source>
        <dbReference type="ARBA" id="ARBA00004141"/>
    </source>
</evidence>
<feature type="transmembrane region" description="Helical" evidence="5">
    <location>
        <begin position="119"/>
        <end position="141"/>
    </location>
</feature>
<feature type="transmembrane region" description="Helical" evidence="5">
    <location>
        <begin position="77"/>
        <end position="98"/>
    </location>
</feature>
<evidence type="ECO:0000256" key="4">
    <source>
        <dbReference type="ARBA" id="ARBA00023136"/>
    </source>
</evidence>
<dbReference type="AlphaFoldDB" id="A0A372LI29"/>
<dbReference type="PANTHER" id="PTHR37306:SF1">
    <property type="entry name" value="COLICIN V PRODUCTION PROTEIN"/>
    <property type="match status" value="1"/>
</dbReference>
<name>A0A372LI29_9BACI</name>
<keyword evidence="3 5" id="KW-1133">Transmembrane helix</keyword>
<organism evidence="6 7">
    <name type="scientific">Peribacillus glennii</name>
    <dbReference type="NCBI Taxonomy" id="2303991"/>
    <lineage>
        <taxon>Bacteria</taxon>
        <taxon>Bacillati</taxon>
        <taxon>Bacillota</taxon>
        <taxon>Bacilli</taxon>
        <taxon>Bacillales</taxon>
        <taxon>Bacillaceae</taxon>
        <taxon>Peribacillus</taxon>
    </lineage>
</organism>
<dbReference type="OrthoDB" id="1809613at2"/>
<dbReference type="Pfam" id="PF02674">
    <property type="entry name" value="Colicin_V"/>
    <property type="match status" value="1"/>
</dbReference>
<evidence type="ECO:0000256" key="2">
    <source>
        <dbReference type="ARBA" id="ARBA00022692"/>
    </source>
</evidence>
<gene>
    <name evidence="6" type="ORF">D0466_08765</name>
</gene>
<sequence length="180" mass="20038">MLDLAILAILLIGFLIGLRRGFILQLIHLTGFVVAFIAAYVYYNDLAPKLKLWIPFPSLGDSGAVKSFFDGTGLDMAYYNAIAFAIIFFAAKIVWQMIGSMLDFIAHLPILKSLNRWGGGILGFLEVYLIIFIVLYIAALLPVESVQEPMNDSFLAEGMVKNTPFLSGKVKELWFQYTAS</sequence>
<dbReference type="RefSeq" id="WP_117322110.1">
    <property type="nucleotide sequence ID" value="NZ_QVTD01000003.1"/>
</dbReference>
<evidence type="ECO:0000256" key="3">
    <source>
        <dbReference type="ARBA" id="ARBA00022989"/>
    </source>
</evidence>
<evidence type="ECO:0000313" key="6">
    <source>
        <dbReference type="EMBL" id="RFU65941.1"/>
    </source>
</evidence>
<dbReference type="EMBL" id="QVTD01000003">
    <property type="protein sequence ID" value="RFU65941.1"/>
    <property type="molecule type" value="Genomic_DNA"/>
</dbReference>
<comment type="caution">
    <text evidence="6">The sequence shown here is derived from an EMBL/GenBank/DDBJ whole genome shotgun (WGS) entry which is preliminary data.</text>
</comment>
<evidence type="ECO:0000256" key="5">
    <source>
        <dbReference type="SAM" id="Phobius"/>
    </source>
</evidence>
<evidence type="ECO:0000313" key="7">
    <source>
        <dbReference type="Proteomes" id="UP000262939"/>
    </source>
</evidence>
<proteinExistence type="predicted"/>
<feature type="transmembrane region" description="Helical" evidence="5">
    <location>
        <begin position="21"/>
        <end position="43"/>
    </location>
</feature>
<dbReference type="GO" id="GO:0009403">
    <property type="term" value="P:toxin biosynthetic process"/>
    <property type="evidence" value="ECO:0007669"/>
    <property type="project" value="InterPro"/>
</dbReference>
<dbReference type="GO" id="GO:0016020">
    <property type="term" value="C:membrane"/>
    <property type="evidence" value="ECO:0007669"/>
    <property type="project" value="UniProtKB-SubCell"/>
</dbReference>
<dbReference type="PANTHER" id="PTHR37306">
    <property type="entry name" value="COLICIN V PRODUCTION PROTEIN"/>
    <property type="match status" value="1"/>
</dbReference>
<keyword evidence="2 5" id="KW-0812">Transmembrane</keyword>